<name>A0A8C4ZSH3_GADMO</name>
<comment type="similarity">
    <text evidence="2">Belongs to the FAM3 family.</text>
</comment>
<dbReference type="Proteomes" id="UP000694546">
    <property type="component" value="Chromosome 13"/>
</dbReference>
<evidence type="ECO:0000256" key="6">
    <source>
        <dbReference type="ARBA" id="ARBA00023157"/>
    </source>
</evidence>
<evidence type="ECO:0000256" key="8">
    <source>
        <dbReference type="SAM" id="SignalP"/>
    </source>
</evidence>
<dbReference type="InterPro" id="IPR039477">
    <property type="entry name" value="ILEI/PANDER_dom"/>
</dbReference>
<reference evidence="10" key="1">
    <citation type="submission" date="2025-08" db="UniProtKB">
        <authorList>
            <consortium name="Ensembl"/>
        </authorList>
    </citation>
    <scope>IDENTIFICATION</scope>
</reference>
<dbReference type="Ensembl" id="ENSGMOT00000018674.2">
    <property type="protein sequence ID" value="ENSGMOP00000018226.2"/>
    <property type="gene ID" value="ENSGMOG00000016897.2"/>
</dbReference>
<accession>A0A8C4ZSH3</accession>
<evidence type="ECO:0000256" key="3">
    <source>
        <dbReference type="ARBA" id="ARBA00022525"/>
    </source>
</evidence>
<dbReference type="AlphaFoldDB" id="A0A8C4ZSH3"/>
<evidence type="ECO:0000313" key="10">
    <source>
        <dbReference type="Ensembl" id="ENSGMOP00000018226.2"/>
    </source>
</evidence>
<reference evidence="10" key="2">
    <citation type="submission" date="2025-09" db="UniProtKB">
        <authorList>
            <consortium name="Ensembl"/>
        </authorList>
    </citation>
    <scope>IDENTIFICATION</scope>
</reference>
<dbReference type="GO" id="GO:0030246">
    <property type="term" value="F:carbohydrate binding"/>
    <property type="evidence" value="ECO:0007669"/>
    <property type="project" value="UniProtKB-UniRule"/>
</dbReference>
<keyword evidence="11" id="KW-1185">Reference proteome</keyword>
<dbReference type="Pfam" id="PF15711">
    <property type="entry name" value="ILEI"/>
    <property type="match status" value="1"/>
</dbReference>
<keyword evidence="6" id="KW-1015">Disulfide bond</keyword>
<evidence type="ECO:0000256" key="2">
    <source>
        <dbReference type="ARBA" id="ARBA00010905"/>
    </source>
</evidence>
<keyword evidence="4 8" id="KW-0732">Signal</keyword>
<feature type="chain" id="PRO_5034184787" description="ILEI/PANDER domain-containing protein" evidence="8">
    <location>
        <begin position="16"/>
        <end position="218"/>
    </location>
</feature>
<dbReference type="InterPro" id="IPR039220">
    <property type="entry name" value="FAM3"/>
</dbReference>
<dbReference type="PANTHER" id="PTHR14592">
    <property type="entry name" value="UNCHARACTERIZED FAM3"/>
    <property type="match status" value="1"/>
</dbReference>
<comment type="subcellular location">
    <subcellularLocation>
        <location evidence="1">Secreted</location>
    </subcellularLocation>
</comment>
<proteinExistence type="inferred from homology"/>
<evidence type="ECO:0000256" key="4">
    <source>
        <dbReference type="ARBA" id="ARBA00022729"/>
    </source>
</evidence>
<protein>
    <recommendedName>
        <fullName evidence="9">ILEI/PANDER domain-containing protein</fullName>
    </recommendedName>
</protein>
<feature type="signal peptide" evidence="8">
    <location>
        <begin position="1"/>
        <end position="15"/>
    </location>
</feature>
<sequence length="218" mass="23987">MRNKVLIVYIATVAAATVMLKEFYHTKEYGRIKAIRFGIQTMNQSIKNVKKCDLSKDCPLSHYALRIKSGAANAVGPSICFEGDIVMSHGLRNVGPGLNIVQVHGNNGTIKRFDCLDAKDGMPGDTLTDMIEIVPGTIVLVASFDDVSTMMPEELKDILVRLGSTLVKRIKYRDTWVFAGSSGMTSPFEELTPNDEKTNKYGGWPAMAEVSGCFPRTF</sequence>
<dbReference type="GO" id="GO:0005576">
    <property type="term" value="C:extracellular region"/>
    <property type="evidence" value="ECO:0007669"/>
    <property type="project" value="UniProtKB-SubCell"/>
</dbReference>
<feature type="domain" description="ILEI/PANDER" evidence="9">
    <location>
        <begin position="97"/>
        <end position="183"/>
    </location>
</feature>
<dbReference type="PROSITE" id="PS52031">
    <property type="entry name" value="GG_LECTIN"/>
    <property type="match status" value="1"/>
</dbReference>
<organism evidence="10 11">
    <name type="scientific">Gadus morhua</name>
    <name type="common">Atlantic cod</name>
    <dbReference type="NCBI Taxonomy" id="8049"/>
    <lineage>
        <taxon>Eukaryota</taxon>
        <taxon>Metazoa</taxon>
        <taxon>Chordata</taxon>
        <taxon>Craniata</taxon>
        <taxon>Vertebrata</taxon>
        <taxon>Euteleostomi</taxon>
        <taxon>Actinopterygii</taxon>
        <taxon>Neopterygii</taxon>
        <taxon>Teleostei</taxon>
        <taxon>Neoteleostei</taxon>
        <taxon>Acanthomorphata</taxon>
        <taxon>Zeiogadaria</taxon>
        <taxon>Gadariae</taxon>
        <taxon>Gadiformes</taxon>
        <taxon>Gadoidei</taxon>
        <taxon>Gadidae</taxon>
        <taxon>Gadus</taxon>
    </lineage>
</organism>
<evidence type="ECO:0000259" key="9">
    <source>
        <dbReference type="Pfam" id="PF15711"/>
    </source>
</evidence>
<evidence type="ECO:0000256" key="5">
    <source>
        <dbReference type="ARBA" id="ARBA00022734"/>
    </source>
</evidence>
<evidence type="ECO:0000313" key="11">
    <source>
        <dbReference type="Proteomes" id="UP000694546"/>
    </source>
</evidence>
<keyword evidence="3" id="KW-0964">Secreted</keyword>
<dbReference type="GeneTree" id="ENSGT00950000183004"/>
<evidence type="ECO:0000256" key="7">
    <source>
        <dbReference type="PROSITE-ProRule" id="PRU01375"/>
    </source>
</evidence>
<evidence type="ECO:0000256" key="1">
    <source>
        <dbReference type="ARBA" id="ARBA00004613"/>
    </source>
</evidence>
<keyword evidence="5 7" id="KW-0430">Lectin</keyword>